<dbReference type="EMBL" id="MN714675">
    <property type="protein sequence ID" value="QNM37818.1"/>
    <property type="molecule type" value="Genomic_RNA"/>
</dbReference>
<organism evidence="1">
    <name type="scientific">Thrips tabaci associated tombus-like virus 1</name>
    <dbReference type="NCBI Taxonomy" id="2767260"/>
    <lineage>
        <taxon>Viruses</taxon>
        <taxon>Riboviria</taxon>
        <taxon>Orthornavirae</taxon>
        <taxon>Kitrinoviricota</taxon>
        <taxon>Tolucaviricetes</taxon>
        <taxon>Tolivirales</taxon>
        <taxon>Tombusviridae</taxon>
    </lineage>
</organism>
<evidence type="ECO:0000313" key="1">
    <source>
        <dbReference type="EMBL" id="QNM37818.1"/>
    </source>
</evidence>
<proteinExistence type="predicted"/>
<name>A0A7G9IR86_9TOMB</name>
<protein>
    <submittedName>
        <fullName evidence="1">Uncharacterized protein</fullName>
    </submittedName>
</protein>
<reference evidence="1" key="1">
    <citation type="submission" date="2019-11" db="EMBL/GenBank/DDBJ databases">
        <title>Complexity of the virome associated to tospovirus-transmitting thrips species.</title>
        <authorList>
            <person name="Chiapello M."/>
            <person name="Bosco L."/>
            <person name="Ciuffo M."/>
            <person name="Ottati S."/>
            <person name="Vallino M."/>
            <person name="Salem N."/>
            <person name="Rosa C."/>
            <person name="Tavella L."/>
            <person name="Turina M."/>
        </authorList>
    </citation>
    <scope>NUCLEOTIDE SEQUENCE</scope>
    <source>
        <strain evidence="1">ThassRNAV12</strain>
    </source>
</reference>
<sequence length="229" mass="25970">MRDEIRPDGLTVKGELLEYVDLAEHYDGFSINKTQTGKDPLIDFDNFVIRLFKTKYAGPFGATAKWDVLTLLRLHSSFETFELMGSKPFGVRIVYTVAPAPNENEPSNNSGIFVHGRVVDFTGSGIHTLDYNEDRVDERDDRFPSLDQKQWKHTICDAATFSTYGTASADEVMREPGLWVFKSRVTNQNDEWGLRTREAISLLITLSVVITGDLKVKDTVRLPEWLFDG</sequence>
<accession>A0A7G9IR86</accession>